<name>A0ABU1S1H3_9FLAO</name>
<evidence type="ECO:0000313" key="1">
    <source>
        <dbReference type="EMBL" id="MDR6844500.1"/>
    </source>
</evidence>
<reference evidence="1 2" key="1">
    <citation type="submission" date="2023-07" db="EMBL/GenBank/DDBJ databases">
        <title>Sorghum-associated microbial communities from plants grown in Nebraska, USA.</title>
        <authorList>
            <person name="Schachtman D."/>
        </authorList>
    </citation>
    <scope>NUCLEOTIDE SEQUENCE [LARGE SCALE GENOMIC DNA]</scope>
    <source>
        <strain evidence="1 2">BE124</strain>
    </source>
</reference>
<evidence type="ECO:0000313" key="2">
    <source>
        <dbReference type="Proteomes" id="UP001261871"/>
    </source>
</evidence>
<dbReference type="EMBL" id="JAVDTX010000002">
    <property type="protein sequence ID" value="MDR6844500.1"/>
    <property type="molecule type" value="Genomic_DNA"/>
</dbReference>
<dbReference type="Proteomes" id="UP001261871">
    <property type="component" value="Unassembled WGS sequence"/>
</dbReference>
<gene>
    <name evidence="1" type="ORF">J2W95_001191</name>
</gene>
<accession>A0ABU1S1H3</accession>
<organism evidence="1 2">
    <name type="scientific">Flavobacterium granuli</name>
    <dbReference type="NCBI Taxonomy" id="280093"/>
    <lineage>
        <taxon>Bacteria</taxon>
        <taxon>Pseudomonadati</taxon>
        <taxon>Bacteroidota</taxon>
        <taxon>Flavobacteriia</taxon>
        <taxon>Flavobacteriales</taxon>
        <taxon>Flavobacteriaceae</taxon>
        <taxon>Flavobacterium</taxon>
    </lineage>
</organism>
<sequence length="66" mass="7627">MKTTFYIIGIVVFSAIMLSPKLPKFYPPKEVIEQRKEIVYKEIKLNKIISEIETKLAVDSVLISNK</sequence>
<keyword evidence="2" id="KW-1185">Reference proteome</keyword>
<comment type="caution">
    <text evidence="1">The sequence shown here is derived from an EMBL/GenBank/DDBJ whole genome shotgun (WGS) entry which is preliminary data.</text>
</comment>
<proteinExistence type="predicted"/>
<protein>
    <submittedName>
        <fullName evidence="1">Uncharacterized protein</fullName>
    </submittedName>
</protein>
<dbReference type="RefSeq" id="WP_310004922.1">
    <property type="nucleotide sequence ID" value="NZ_JAVDTX010000002.1"/>
</dbReference>